<protein>
    <submittedName>
        <fullName evidence="3">Sigma-70 region 2</fullName>
    </submittedName>
</protein>
<dbReference type="Gene3D" id="1.10.1740.10">
    <property type="match status" value="1"/>
</dbReference>
<dbReference type="InterPro" id="IPR013325">
    <property type="entry name" value="RNA_pol_sigma_r2"/>
</dbReference>
<dbReference type="Proteomes" id="UP000318878">
    <property type="component" value="Unassembled WGS sequence"/>
</dbReference>
<evidence type="ECO:0000313" key="4">
    <source>
        <dbReference type="Proteomes" id="UP000318878"/>
    </source>
</evidence>
<evidence type="ECO:0000313" key="3">
    <source>
        <dbReference type="EMBL" id="TWT39116.1"/>
    </source>
</evidence>
<dbReference type="GO" id="GO:0006352">
    <property type="term" value="P:DNA-templated transcription initiation"/>
    <property type="evidence" value="ECO:0007669"/>
    <property type="project" value="InterPro"/>
</dbReference>
<feature type="region of interest" description="Disordered" evidence="1">
    <location>
        <begin position="77"/>
        <end position="100"/>
    </location>
</feature>
<keyword evidence="4" id="KW-1185">Reference proteome</keyword>
<comment type="caution">
    <text evidence="3">The sequence shown here is derived from an EMBL/GenBank/DDBJ whole genome shotgun (WGS) entry which is preliminary data.</text>
</comment>
<evidence type="ECO:0000259" key="2">
    <source>
        <dbReference type="Pfam" id="PF04542"/>
    </source>
</evidence>
<accession>A0A5C5VKK4</accession>
<dbReference type="Pfam" id="PF04542">
    <property type="entry name" value="Sigma70_r2"/>
    <property type="match status" value="1"/>
</dbReference>
<dbReference type="EMBL" id="SJPF01000001">
    <property type="protein sequence ID" value="TWT39116.1"/>
    <property type="molecule type" value="Genomic_DNA"/>
</dbReference>
<name>A0A5C5VKK4_9BACT</name>
<organism evidence="3 4">
    <name type="scientific">Blastopirellula retiformator</name>
    <dbReference type="NCBI Taxonomy" id="2527970"/>
    <lineage>
        <taxon>Bacteria</taxon>
        <taxon>Pseudomonadati</taxon>
        <taxon>Planctomycetota</taxon>
        <taxon>Planctomycetia</taxon>
        <taxon>Pirellulales</taxon>
        <taxon>Pirellulaceae</taxon>
        <taxon>Blastopirellula</taxon>
    </lineage>
</organism>
<sequence length="100" mass="11178">MSETPNQQPKSRPGISREIGQLLDRYTEALTLYARQLCPDPEDAVQCAFVKLTRQSSPPTNCAAWLYRVVRNEALTQSRGVSQRRPDSLPTSVGRKSACQ</sequence>
<proteinExistence type="predicted"/>
<feature type="domain" description="RNA polymerase sigma-70 region 2" evidence="2">
    <location>
        <begin position="24"/>
        <end position="79"/>
    </location>
</feature>
<dbReference type="GO" id="GO:0003700">
    <property type="term" value="F:DNA-binding transcription factor activity"/>
    <property type="evidence" value="ECO:0007669"/>
    <property type="project" value="InterPro"/>
</dbReference>
<reference evidence="3 4" key="1">
    <citation type="submission" date="2019-02" db="EMBL/GenBank/DDBJ databases">
        <title>Deep-cultivation of Planctomycetes and their phenomic and genomic characterization uncovers novel biology.</title>
        <authorList>
            <person name="Wiegand S."/>
            <person name="Jogler M."/>
            <person name="Boedeker C."/>
            <person name="Pinto D."/>
            <person name="Vollmers J."/>
            <person name="Rivas-Marin E."/>
            <person name="Kohn T."/>
            <person name="Peeters S.H."/>
            <person name="Heuer A."/>
            <person name="Rast P."/>
            <person name="Oberbeckmann S."/>
            <person name="Bunk B."/>
            <person name="Jeske O."/>
            <person name="Meyerdierks A."/>
            <person name="Storesund J.E."/>
            <person name="Kallscheuer N."/>
            <person name="Luecker S."/>
            <person name="Lage O.M."/>
            <person name="Pohl T."/>
            <person name="Merkel B.J."/>
            <person name="Hornburger P."/>
            <person name="Mueller R.-W."/>
            <person name="Bruemmer F."/>
            <person name="Labrenz M."/>
            <person name="Spormann A.M."/>
            <person name="Op Den Camp H."/>
            <person name="Overmann J."/>
            <person name="Amann R."/>
            <person name="Jetten M.S.M."/>
            <person name="Mascher T."/>
            <person name="Medema M.H."/>
            <person name="Devos D.P."/>
            <person name="Kaster A.-K."/>
            <person name="Ovreas L."/>
            <person name="Rohde M."/>
            <person name="Galperin M.Y."/>
            <person name="Jogler C."/>
        </authorList>
    </citation>
    <scope>NUCLEOTIDE SEQUENCE [LARGE SCALE GENOMIC DNA]</scope>
    <source>
        <strain evidence="3 4">Enr8</strain>
    </source>
</reference>
<dbReference type="SUPFAM" id="SSF88946">
    <property type="entry name" value="Sigma2 domain of RNA polymerase sigma factors"/>
    <property type="match status" value="1"/>
</dbReference>
<dbReference type="AlphaFoldDB" id="A0A5C5VKK4"/>
<dbReference type="RefSeq" id="WP_186767419.1">
    <property type="nucleotide sequence ID" value="NZ_SJPF01000001.1"/>
</dbReference>
<evidence type="ECO:0000256" key="1">
    <source>
        <dbReference type="SAM" id="MobiDB-lite"/>
    </source>
</evidence>
<dbReference type="InterPro" id="IPR007627">
    <property type="entry name" value="RNA_pol_sigma70_r2"/>
</dbReference>
<gene>
    <name evidence="3" type="ORF">Enr8_08110</name>
</gene>